<reference evidence="3" key="1">
    <citation type="journal article" date="2012" name="PLoS Genet.">
        <title>The genomes of the fungal plant pathogens Cladosporium fulvum and Dothistroma septosporum reveal adaptation to different hosts and lifestyles but also signatures of common ancestry.</title>
        <authorList>
            <person name="de Wit P.J.G.M."/>
            <person name="van der Burgt A."/>
            <person name="Oekmen B."/>
            <person name="Stergiopoulos I."/>
            <person name="Abd-Elsalam K.A."/>
            <person name="Aerts A.L."/>
            <person name="Bahkali A.H."/>
            <person name="Beenen H.G."/>
            <person name="Chettri P."/>
            <person name="Cox M.P."/>
            <person name="Datema E."/>
            <person name="de Vries R.P."/>
            <person name="Dhillon B."/>
            <person name="Ganley A.R."/>
            <person name="Griffiths S.A."/>
            <person name="Guo Y."/>
            <person name="Hamelin R.C."/>
            <person name="Henrissat B."/>
            <person name="Kabir M.S."/>
            <person name="Jashni M.K."/>
            <person name="Kema G."/>
            <person name="Klaubauf S."/>
            <person name="Lapidus A."/>
            <person name="Levasseur A."/>
            <person name="Lindquist E."/>
            <person name="Mehrabi R."/>
            <person name="Ohm R.A."/>
            <person name="Owen T.J."/>
            <person name="Salamov A."/>
            <person name="Schwelm A."/>
            <person name="Schijlen E."/>
            <person name="Sun H."/>
            <person name="van den Burg H.A."/>
            <person name="van Ham R.C.H.J."/>
            <person name="Zhang S."/>
            <person name="Goodwin S.B."/>
            <person name="Grigoriev I.V."/>
            <person name="Collemare J."/>
            <person name="Bradshaw R.E."/>
        </authorList>
    </citation>
    <scope>NUCLEOTIDE SEQUENCE [LARGE SCALE GENOMIC DNA]</scope>
    <source>
        <strain evidence="3">NZE10 / CBS 128990</strain>
    </source>
</reference>
<feature type="compositionally biased region" description="Basic and acidic residues" evidence="1">
    <location>
        <begin position="17"/>
        <end position="29"/>
    </location>
</feature>
<feature type="compositionally biased region" description="Basic and acidic residues" evidence="1">
    <location>
        <begin position="1836"/>
        <end position="1868"/>
    </location>
</feature>
<feature type="compositionally biased region" description="Basic residues" evidence="1">
    <location>
        <begin position="116"/>
        <end position="126"/>
    </location>
</feature>
<feature type="compositionally biased region" description="Acidic residues" evidence="1">
    <location>
        <begin position="494"/>
        <end position="503"/>
    </location>
</feature>
<feature type="region of interest" description="Disordered" evidence="1">
    <location>
        <begin position="1687"/>
        <end position="1771"/>
    </location>
</feature>
<feature type="region of interest" description="Disordered" evidence="1">
    <location>
        <begin position="1"/>
        <end position="29"/>
    </location>
</feature>
<evidence type="ECO:0000313" key="2">
    <source>
        <dbReference type="EMBL" id="EME45869.1"/>
    </source>
</evidence>
<dbReference type="EMBL" id="KB446538">
    <property type="protein sequence ID" value="EME45869.1"/>
    <property type="molecule type" value="Genomic_DNA"/>
</dbReference>
<reference evidence="2 3" key="2">
    <citation type="journal article" date="2012" name="PLoS Pathog.">
        <title>Diverse lifestyles and strategies of plant pathogenesis encoded in the genomes of eighteen Dothideomycetes fungi.</title>
        <authorList>
            <person name="Ohm R.A."/>
            <person name="Feau N."/>
            <person name="Henrissat B."/>
            <person name="Schoch C.L."/>
            <person name="Horwitz B.A."/>
            <person name="Barry K.W."/>
            <person name="Condon B.J."/>
            <person name="Copeland A.C."/>
            <person name="Dhillon B."/>
            <person name="Glaser F."/>
            <person name="Hesse C.N."/>
            <person name="Kosti I."/>
            <person name="LaButti K."/>
            <person name="Lindquist E.A."/>
            <person name="Lucas S."/>
            <person name="Salamov A.A."/>
            <person name="Bradshaw R.E."/>
            <person name="Ciuffetti L."/>
            <person name="Hamelin R.C."/>
            <person name="Kema G.H.J."/>
            <person name="Lawrence C."/>
            <person name="Scott J.A."/>
            <person name="Spatafora J.W."/>
            <person name="Turgeon B.G."/>
            <person name="de Wit P.J.G.M."/>
            <person name="Zhong S."/>
            <person name="Goodwin S.B."/>
            <person name="Grigoriev I.V."/>
        </authorList>
    </citation>
    <scope>NUCLEOTIDE SEQUENCE [LARGE SCALE GENOMIC DNA]</scope>
    <source>
        <strain evidence="3">NZE10 / CBS 128990</strain>
    </source>
</reference>
<name>N1PTX5_DOTSN</name>
<feature type="compositionally biased region" description="Basic and acidic residues" evidence="1">
    <location>
        <begin position="1739"/>
        <end position="1759"/>
    </location>
</feature>
<proteinExistence type="predicted"/>
<feature type="compositionally biased region" description="Basic residues" evidence="1">
    <location>
        <begin position="1"/>
        <end position="16"/>
    </location>
</feature>
<feature type="region of interest" description="Disordered" evidence="1">
    <location>
        <begin position="1836"/>
        <end position="1932"/>
    </location>
</feature>
<feature type="compositionally biased region" description="Basic and acidic residues" evidence="1">
    <location>
        <begin position="1881"/>
        <end position="1915"/>
    </location>
</feature>
<evidence type="ECO:0000256" key="1">
    <source>
        <dbReference type="SAM" id="MobiDB-lite"/>
    </source>
</evidence>
<feature type="region of interest" description="Disordered" evidence="1">
    <location>
        <begin position="84"/>
        <end position="195"/>
    </location>
</feature>
<organism evidence="2 3">
    <name type="scientific">Dothistroma septosporum (strain NZE10 / CBS 128990)</name>
    <name type="common">Red band needle blight fungus</name>
    <name type="synonym">Mycosphaerella pini</name>
    <dbReference type="NCBI Taxonomy" id="675120"/>
    <lineage>
        <taxon>Eukaryota</taxon>
        <taxon>Fungi</taxon>
        <taxon>Dikarya</taxon>
        <taxon>Ascomycota</taxon>
        <taxon>Pezizomycotina</taxon>
        <taxon>Dothideomycetes</taxon>
        <taxon>Dothideomycetidae</taxon>
        <taxon>Mycosphaerellales</taxon>
        <taxon>Mycosphaerellaceae</taxon>
        <taxon>Dothistroma</taxon>
    </lineage>
</organism>
<feature type="compositionally biased region" description="Acidic residues" evidence="1">
    <location>
        <begin position="1690"/>
        <end position="1729"/>
    </location>
</feature>
<protein>
    <submittedName>
        <fullName evidence="2">Uncharacterized protein</fullName>
    </submittedName>
</protein>
<feature type="compositionally biased region" description="Polar residues" evidence="1">
    <location>
        <begin position="166"/>
        <end position="195"/>
    </location>
</feature>
<sequence length="1932" mass="216867">MSHPRSRHHHTHLTRHARQDTRDKTHDTENQHFNQRHPHIIIASKLHLAVSTVSQEFPRPPKVPCTDINRSHDTRRATKFHSLDIQPAPPSHHHRKQTASGGIDGITRVPSSAKSALHRYRPISRHPPRDKVPLTRHLTMGTKPITWPPRGVTPPPKRPKNENKPTSSIIDHTNSGTQPTTSTPVPPAQSQTSQNPSIDWAEKFIETHLTKATVTHGELQSIRHAARVRNMLLTVRAVCESFRAYCPEQYLYKEFCTYMKFAPTSPDFIIPGVLLLDFMNKRGKAPSGINSTFEIQSVDSTGDVYSTLLRGCSADWPRECARRYSGSQGGRLVWQAMSSKAQETLLRAAGGQTGLEISEITYASTVKTSARPEHSNIFFARLHCILQVLESKTVWKMCDQSKILATVPLFWCLLPTNPSVGGDQLSAEVLALLWRVVPRQSRDLLIARFKMHNSKLHGLMQMWYKADLATVENNDAEGNATSSQPEKETAASDEFTDEMEVDSDPERTLAGDIDAAYASLIKDVVQKALVEDIHEGWTGFSKIQDAPYWGELRALGAHILDQLNSPHMRSLLDGMECTDLVKLLAMRRLLQHMSIQDTLGLQNFAKNITIDAEGALFIIPSGRELDPAWLESKEAEILQEEPRSIQDWAQKIGRRIDTSDVAAEFKRAWRETRLGASGKKNSKVTNIKLSGAELHEVVNSRPQSILSPETSSEQNLQHHYLIATVCLAQLWAYLEYRAGPIVQDAAVYHSVTKGWAWFQSQIRLKDMGFSSDDISLLLANDINADSARKALEVAFQDLRICCVDSASLSSINYSMNRPGLTTANVGQPEAGLEKVSKKKGQEMTKAAHSEVKEPDNFMLEGDEVLLRATDHIRKIYCSFVAGSLSFHVPDMGRRLPWQEDTRLSNAGSNELQSLVPQVALRLGLATPGDNASNIIVPRVVPTCMLRLKDQDQESDMSATLLINLTQLRRMLQVSYGHGLASNPIILAAFVRRNSYLWTREVETCILSEVPERELSEGAAGGKNPRRDMLLDIVRCTFGADFAHDMSPRIEEVVIPGACVLSWLVSRRGSERIAKYILEYHASPGKIRNSRFGRDWLKLARHCGAHGLRQAMTGHFPDAGTYQFGPWQAAILSSSHEEIDADIFSELERRTAQHTKLSTLENVVTSRVDTNTNLSQMSRSSTGSHYHSLVRKLVAILIPWRYKSILISETRAGVPFWTFLIPCIRLALMIRPGWLALRHDLDAMLMLVLAKGVLQEQEVITELYSAIGHQHPDVLGFLMRCSFHRRVWAVECPAKCLPESLVHIATDAMQSVHHYCNGQTLNLDGDLTVMNALNKAVNAFAGNVRPWARKERDVGGVSEPASMMSFYWDIIAMDPSASAKLRATDNATHPFVIIAMWMQQHQSEKDQSLEQWYDELIIRSKLPGFSALSDPSLAAFKKTLDTTRKKAKSSNIIPKILSDFYTPLALVQDDWSARAIRYIKAEVKAVEQYREEDPDRNLSTLAPVIYSWSEHSVMFDGKLELTTGTAVDQTKKMDDYSQVRGRLGRFNSPHMPLRTIALDDMSDRALESRLLALVEYQGWLDNNTGLVMSITKCSFRPKDRQDEERCCALHILREVMRYAAVFTCADLPISTWDLLTGVEADVGQPAKEMWIVHGCQTFVQRCKATSLVQACDDLKLVQYAESLKYGATPDQFDEEHDDMGIGEDSEEDDMDIDEDGEEDDMDIDEDGEEDVTTKPALPEVDDRAEGDRTPSDLQGHELRESALTSENSEGPEDGLEYVKKLLINVRFDPSRYANDRGYADQVEVFLSTCQAPFRLSEASSEQRKVLGLVPKELLVHEGDMNDSENRNMDSEGEPEARKPASEFHHKTDEDQVMSNSGEPAVEDLRAGIEDLTRPDSASHSRAQRQESVEFDSIAREIDEEGSVWDEMRHGLEK</sequence>
<feature type="region of interest" description="Disordered" evidence="1">
    <location>
        <begin position="475"/>
        <end position="504"/>
    </location>
</feature>
<evidence type="ECO:0000313" key="3">
    <source>
        <dbReference type="Proteomes" id="UP000016933"/>
    </source>
</evidence>
<keyword evidence="3" id="KW-1185">Reference proteome</keyword>
<dbReference type="Proteomes" id="UP000016933">
    <property type="component" value="Unassembled WGS sequence"/>
</dbReference>
<accession>N1PTX5</accession>
<dbReference type="HOGENOM" id="CLU_235175_0_0_1"/>
<gene>
    <name evidence="2" type="ORF">DOTSEDRAFT_79715</name>
</gene>